<comment type="similarity">
    <text evidence="2">Belongs to the bacterial diacylglycerol kinase family.</text>
</comment>
<protein>
    <submittedName>
        <fullName evidence="20">Diacylglycerol kinase family protein</fullName>
    </submittedName>
</protein>
<keyword evidence="8 20" id="KW-0418">Kinase</keyword>
<dbReference type="PANTHER" id="PTHR34299:SF1">
    <property type="entry name" value="DIACYLGLYCEROL KINASE"/>
    <property type="match status" value="1"/>
</dbReference>
<comment type="caution">
    <text evidence="20">The sequence shown here is derived from an EMBL/GenBank/DDBJ whole genome shotgun (WGS) entry which is preliminary data.</text>
</comment>
<dbReference type="InterPro" id="IPR033717">
    <property type="entry name" value="UDPK"/>
</dbReference>
<dbReference type="GO" id="GO:0005886">
    <property type="term" value="C:plasma membrane"/>
    <property type="evidence" value="ECO:0007669"/>
    <property type="project" value="UniProtKB-SubCell"/>
</dbReference>
<keyword evidence="4" id="KW-0444">Lipid biosynthesis</keyword>
<evidence type="ECO:0000256" key="3">
    <source>
        <dbReference type="ARBA" id="ARBA00022475"/>
    </source>
</evidence>
<reference evidence="20 21" key="1">
    <citation type="submission" date="2018-12" db="EMBL/GenBank/DDBJ databases">
        <title>Genome Sequence of Candidatus Viridilinea halotolerans isolated from saline sulfide-rich spring.</title>
        <authorList>
            <person name="Grouzdev D.S."/>
            <person name="Burganskaya E.I."/>
            <person name="Krutkina M.S."/>
            <person name="Sukhacheva M.V."/>
            <person name="Gorlenko V.M."/>
        </authorList>
    </citation>
    <scope>NUCLEOTIDE SEQUENCE [LARGE SCALE GENOMIC DNA]</scope>
    <source>
        <strain evidence="20">Chok-6</strain>
    </source>
</reference>
<sequence length="124" mass="13319">MKQQLSALLVAFRYAFQGLWYMLRTQRNAQIHCAMGLCAVALGLVVGLARWEWVTLTLTITLVLAAEGLNTALEAVVDLATSEIHPLAKIAKDVAAGTVLLCALAAVVVGCLLFGPRLWGLLFP</sequence>
<dbReference type="InterPro" id="IPR036945">
    <property type="entry name" value="DAGK_sf"/>
</dbReference>
<dbReference type="PROSITE" id="PS01069">
    <property type="entry name" value="DAGK_PROKAR"/>
    <property type="match status" value="1"/>
</dbReference>
<feature type="active site" description="Proton acceptor" evidence="15">
    <location>
        <position position="67"/>
    </location>
</feature>
<gene>
    <name evidence="20" type="ORF">EI684_09030</name>
</gene>
<dbReference type="AlphaFoldDB" id="A0A426U1L3"/>
<evidence type="ECO:0000256" key="17">
    <source>
        <dbReference type="PIRSR" id="PIRSR600829-3"/>
    </source>
</evidence>
<feature type="binding site" evidence="17">
    <location>
        <begin position="92"/>
        <end position="93"/>
    </location>
    <ligand>
        <name>ATP</name>
        <dbReference type="ChEBI" id="CHEBI:30616"/>
    </ligand>
</feature>
<keyword evidence="3" id="KW-1003">Cell membrane</keyword>
<keyword evidence="11" id="KW-0443">Lipid metabolism</keyword>
<keyword evidence="7 17" id="KW-0547">Nucleotide-binding</keyword>
<dbReference type="PANTHER" id="PTHR34299">
    <property type="entry name" value="DIACYLGLYCEROL KINASE"/>
    <property type="match status" value="1"/>
</dbReference>
<dbReference type="CDD" id="cd14265">
    <property type="entry name" value="UDPK_IM_like"/>
    <property type="match status" value="1"/>
</dbReference>
<comment type="subcellular location">
    <subcellularLocation>
        <location evidence="1">Cell membrane</location>
        <topology evidence="1">Multi-pass membrane protein</topology>
    </subcellularLocation>
</comment>
<dbReference type="Gene3D" id="1.10.287.3610">
    <property type="match status" value="1"/>
</dbReference>
<feature type="binding site" evidence="17">
    <location>
        <begin position="83"/>
        <end position="85"/>
    </location>
    <ligand>
        <name>ATP</name>
        <dbReference type="ChEBI" id="CHEBI:30616"/>
    </ligand>
</feature>
<evidence type="ECO:0000256" key="5">
    <source>
        <dbReference type="ARBA" id="ARBA00022679"/>
    </source>
</evidence>
<dbReference type="Pfam" id="PF01219">
    <property type="entry name" value="DAGK_prokar"/>
    <property type="match status" value="1"/>
</dbReference>
<evidence type="ECO:0000256" key="10">
    <source>
        <dbReference type="ARBA" id="ARBA00022989"/>
    </source>
</evidence>
<evidence type="ECO:0000256" key="4">
    <source>
        <dbReference type="ARBA" id="ARBA00022516"/>
    </source>
</evidence>
<keyword evidence="9 17" id="KW-0067">ATP-binding</keyword>
<comment type="cofactor">
    <cofactor evidence="18">
        <name>Mg(2+)</name>
        <dbReference type="ChEBI" id="CHEBI:18420"/>
    </cofactor>
    <text evidence="18">Mn(2+), Zn(2+), Cd(2+) and Co(2+) support activity to lesser extents.</text>
</comment>
<accession>A0A426U1L3</accession>
<evidence type="ECO:0000256" key="11">
    <source>
        <dbReference type="ARBA" id="ARBA00023098"/>
    </source>
</evidence>
<feature type="binding site" evidence="16">
    <location>
        <position position="67"/>
    </location>
    <ligand>
        <name>substrate</name>
    </ligand>
</feature>
<evidence type="ECO:0000256" key="15">
    <source>
        <dbReference type="PIRSR" id="PIRSR600829-1"/>
    </source>
</evidence>
<evidence type="ECO:0000313" key="21">
    <source>
        <dbReference type="Proteomes" id="UP000280307"/>
    </source>
</evidence>
<evidence type="ECO:0000256" key="16">
    <source>
        <dbReference type="PIRSR" id="PIRSR600829-2"/>
    </source>
</evidence>
<dbReference type="GO" id="GO:0008654">
    <property type="term" value="P:phospholipid biosynthetic process"/>
    <property type="evidence" value="ECO:0007669"/>
    <property type="project" value="UniProtKB-KW"/>
</dbReference>
<feature type="binding site" evidence="17">
    <location>
        <position position="74"/>
    </location>
    <ligand>
        <name>ATP</name>
        <dbReference type="ChEBI" id="CHEBI:30616"/>
    </ligand>
</feature>
<dbReference type="GO" id="GO:0046872">
    <property type="term" value="F:metal ion binding"/>
    <property type="evidence" value="ECO:0007669"/>
    <property type="project" value="UniProtKB-KW"/>
</dbReference>
<dbReference type="GO" id="GO:0005524">
    <property type="term" value="F:ATP binding"/>
    <property type="evidence" value="ECO:0007669"/>
    <property type="project" value="UniProtKB-KW"/>
</dbReference>
<feature type="transmembrane region" description="Helical" evidence="19">
    <location>
        <begin position="94"/>
        <end position="115"/>
    </location>
</feature>
<feature type="binding site" evidence="18">
    <location>
        <position position="74"/>
    </location>
    <ligand>
        <name>a divalent metal cation</name>
        <dbReference type="ChEBI" id="CHEBI:60240"/>
    </ligand>
</feature>
<feature type="transmembrane region" description="Helical" evidence="19">
    <location>
        <begin position="30"/>
        <end position="49"/>
    </location>
</feature>
<name>A0A426U1L3_9CHLR</name>
<dbReference type="GO" id="GO:0016301">
    <property type="term" value="F:kinase activity"/>
    <property type="evidence" value="ECO:0007669"/>
    <property type="project" value="UniProtKB-KW"/>
</dbReference>
<keyword evidence="12 19" id="KW-0472">Membrane</keyword>
<proteinExistence type="inferred from homology"/>
<keyword evidence="5" id="KW-0808">Transferase</keyword>
<organism evidence="20 21">
    <name type="scientific">Candidatus Viridilinea halotolerans</name>
    <dbReference type="NCBI Taxonomy" id="2491704"/>
    <lineage>
        <taxon>Bacteria</taxon>
        <taxon>Bacillati</taxon>
        <taxon>Chloroflexota</taxon>
        <taxon>Chloroflexia</taxon>
        <taxon>Chloroflexales</taxon>
        <taxon>Chloroflexineae</taxon>
        <taxon>Oscillochloridaceae</taxon>
        <taxon>Candidatus Viridilinea</taxon>
    </lineage>
</organism>
<evidence type="ECO:0000256" key="1">
    <source>
        <dbReference type="ARBA" id="ARBA00004651"/>
    </source>
</evidence>
<evidence type="ECO:0000256" key="13">
    <source>
        <dbReference type="ARBA" id="ARBA00023209"/>
    </source>
</evidence>
<keyword evidence="10 19" id="KW-1133">Transmembrane helix</keyword>
<evidence type="ECO:0000256" key="19">
    <source>
        <dbReference type="SAM" id="Phobius"/>
    </source>
</evidence>
<keyword evidence="14" id="KW-1208">Phospholipid metabolism</keyword>
<evidence type="ECO:0000256" key="8">
    <source>
        <dbReference type="ARBA" id="ARBA00022777"/>
    </source>
</evidence>
<dbReference type="Proteomes" id="UP000280307">
    <property type="component" value="Unassembled WGS sequence"/>
</dbReference>
<evidence type="ECO:0000256" key="9">
    <source>
        <dbReference type="ARBA" id="ARBA00022840"/>
    </source>
</evidence>
<evidence type="ECO:0000256" key="6">
    <source>
        <dbReference type="ARBA" id="ARBA00022692"/>
    </source>
</evidence>
<dbReference type="InterPro" id="IPR000829">
    <property type="entry name" value="DAGK"/>
</dbReference>
<evidence type="ECO:0000256" key="12">
    <source>
        <dbReference type="ARBA" id="ARBA00023136"/>
    </source>
</evidence>
<keyword evidence="13" id="KW-0594">Phospholipid biosynthesis</keyword>
<evidence type="ECO:0000256" key="18">
    <source>
        <dbReference type="PIRSR" id="PIRSR600829-4"/>
    </source>
</evidence>
<dbReference type="EMBL" id="RSAS01000346">
    <property type="protein sequence ID" value="RRR73274.1"/>
    <property type="molecule type" value="Genomic_DNA"/>
</dbReference>
<keyword evidence="6 19" id="KW-0812">Transmembrane</keyword>
<evidence type="ECO:0000256" key="2">
    <source>
        <dbReference type="ARBA" id="ARBA00005967"/>
    </source>
</evidence>
<evidence type="ECO:0000313" key="20">
    <source>
        <dbReference type="EMBL" id="RRR73274.1"/>
    </source>
</evidence>
<evidence type="ECO:0000256" key="14">
    <source>
        <dbReference type="ARBA" id="ARBA00023264"/>
    </source>
</evidence>
<evidence type="ECO:0000256" key="7">
    <source>
        <dbReference type="ARBA" id="ARBA00022741"/>
    </source>
</evidence>
<feature type="binding site" evidence="17">
    <location>
        <position position="14"/>
    </location>
    <ligand>
        <name>ATP</name>
        <dbReference type="ChEBI" id="CHEBI:30616"/>
    </ligand>
</feature>
<keyword evidence="18" id="KW-0460">Magnesium</keyword>
<keyword evidence="18" id="KW-0479">Metal-binding</keyword>